<feature type="transmembrane region" description="Helical" evidence="1">
    <location>
        <begin position="27"/>
        <end position="45"/>
    </location>
</feature>
<name>A0A1H6F1J0_9ACTN</name>
<evidence type="ECO:0000256" key="1">
    <source>
        <dbReference type="SAM" id="Phobius"/>
    </source>
</evidence>
<sequence length="53" mass="5302">MTRGKARAGNRTVTSAVGGPLAPGTPVWIWLVGGALVVTGSVIAAKGARRKST</sequence>
<keyword evidence="1" id="KW-0472">Membrane</keyword>
<protein>
    <submittedName>
        <fullName evidence="2">Uncharacterized protein</fullName>
    </submittedName>
</protein>
<accession>A0A1H6F1J0</accession>
<dbReference type="EMBL" id="FNVT01000034">
    <property type="protein sequence ID" value="SEH03231.1"/>
    <property type="molecule type" value="Genomic_DNA"/>
</dbReference>
<gene>
    <name evidence="2" type="ORF">SAMN05444920_13435</name>
</gene>
<dbReference type="RefSeq" id="WP_160150750.1">
    <property type="nucleotide sequence ID" value="NZ_FNVT01000034.1"/>
</dbReference>
<keyword evidence="3" id="KW-1185">Reference proteome</keyword>
<organism evidence="2 3">
    <name type="scientific">Nonomuraea solani</name>
    <dbReference type="NCBI Taxonomy" id="1144553"/>
    <lineage>
        <taxon>Bacteria</taxon>
        <taxon>Bacillati</taxon>
        <taxon>Actinomycetota</taxon>
        <taxon>Actinomycetes</taxon>
        <taxon>Streptosporangiales</taxon>
        <taxon>Streptosporangiaceae</taxon>
        <taxon>Nonomuraea</taxon>
    </lineage>
</organism>
<reference evidence="2 3" key="1">
    <citation type="submission" date="2016-10" db="EMBL/GenBank/DDBJ databases">
        <authorList>
            <person name="de Groot N.N."/>
        </authorList>
    </citation>
    <scope>NUCLEOTIDE SEQUENCE [LARGE SCALE GENOMIC DNA]</scope>
    <source>
        <strain evidence="2 3">CGMCC 4.7037</strain>
    </source>
</reference>
<evidence type="ECO:0000313" key="3">
    <source>
        <dbReference type="Proteomes" id="UP000236732"/>
    </source>
</evidence>
<keyword evidence="1" id="KW-1133">Transmembrane helix</keyword>
<dbReference type="AlphaFoldDB" id="A0A1H6F1J0"/>
<keyword evidence="1" id="KW-0812">Transmembrane</keyword>
<evidence type="ECO:0000313" key="2">
    <source>
        <dbReference type="EMBL" id="SEH03231.1"/>
    </source>
</evidence>
<dbReference type="Proteomes" id="UP000236732">
    <property type="component" value="Unassembled WGS sequence"/>
</dbReference>
<proteinExistence type="predicted"/>